<proteinExistence type="predicted"/>
<gene>
    <name evidence="1" type="ORF">SAMN05660209_04310</name>
</gene>
<keyword evidence="2" id="KW-1185">Reference proteome</keyword>
<sequence length="78" mass="8405">MSDEMTITVDSEEYVLRREGDSLKVGRRMGGDTAWLDDVDLATLPADARIALERGNTSDAALELALRGVVAAEVRRGG</sequence>
<dbReference type="OrthoDB" id="5194194at2"/>
<name>A0A1H3PGW6_9ACTN</name>
<dbReference type="EMBL" id="FNOT01000016">
    <property type="protein sequence ID" value="SDZ00183.1"/>
    <property type="molecule type" value="Genomic_DNA"/>
</dbReference>
<reference evidence="2" key="1">
    <citation type="submission" date="2016-10" db="EMBL/GenBank/DDBJ databases">
        <authorList>
            <person name="Varghese N."/>
            <person name="Submissions S."/>
        </authorList>
    </citation>
    <scope>NUCLEOTIDE SEQUENCE [LARGE SCALE GENOMIC DNA]</scope>
    <source>
        <strain evidence="2">DSM 45422</strain>
    </source>
</reference>
<dbReference type="RefSeq" id="WP_091160778.1">
    <property type="nucleotide sequence ID" value="NZ_FNOT01000016.1"/>
</dbReference>
<organism evidence="1 2">
    <name type="scientific">Geodermatophilus africanus</name>
    <dbReference type="NCBI Taxonomy" id="1137993"/>
    <lineage>
        <taxon>Bacteria</taxon>
        <taxon>Bacillati</taxon>
        <taxon>Actinomycetota</taxon>
        <taxon>Actinomycetes</taxon>
        <taxon>Geodermatophilales</taxon>
        <taxon>Geodermatophilaceae</taxon>
        <taxon>Geodermatophilus</taxon>
    </lineage>
</organism>
<protein>
    <submittedName>
        <fullName evidence="1">Uncharacterized protein</fullName>
    </submittedName>
</protein>
<dbReference type="STRING" id="1137993.SAMN05660209_04310"/>
<dbReference type="AlphaFoldDB" id="A0A1H3PGW6"/>
<dbReference type="Proteomes" id="UP000198921">
    <property type="component" value="Unassembled WGS sequence"/>
</dbReference>
<accession>A0A1H3PGW6</accession>
<evidence type="ECO:0000313" key="1">
    <source>
        <dbReference type="EMBL" id="SDZ00183.1"/>
    </source>
</evidence>
<evidence type="ECO:0000313" key="2">
    <source>
        <dbReference type="Proteomes" id="UP000198921"/>
    </source>
</evidence>